<dbReference type="GO" id="GO:0003677">
    <property type="term" value="F:DNA binding"/>
    <property type="evidence" value="ECO:0007669"/>
    <property type="project" value="InterPro"/>
</dbReference>
<accession>A0A9D2Q4B6</accession>
<reference evidence="2" key="2">
    <citation type="submission" date="2021-04" db="EMBL/GenBank/DDBJ databases">
        <authorList>
            <person name="Gilroy R."/>
        </authorList>
    </citation>
    <scope>NUCLEOTIDE SEQUENCE</scope>
    <source>
        <strain evidence="2">5933</strain>
    </source>
</reference>
<organism evidence="2 3">
    <name type="scientific">Candidatus Ruthenibacterium merdavium</name>
    <dbReference type="NCBI Taxonomy" id="2838752"/>
    <lineage>
        <taxon>Bacteria</taxon>
        <taxon>Bacillati</taxon>
        <taxon>Bacillota</taxon>
        <taxon>Clostridia</taxon>
        <taxon>Eubacteriales</taxon>
        <taxon>Oscillospiraceae</taxon>
        <taxon>Ruthenibacterium</taxon>
    </lineage>
</organism>
<dbReference type="InterPro" id="IPR036388">
    <property type="entry name" value="WH-like_DNA-bd_sf"/>
</dbReference>
<comment type="caution">
    <text evidence="2">The sequence shown here is derived from an EMBL/GenBank/DDBJ whole genome shotgun (WGS) entry which is preliminary data.</text>
</comment>
<sequence>MKKKGRAYSPKEKKACLKQLKEGKSFAQVSRESGVSASTLRKWSKEEESGGQESSSKQDAQVLGQMAKRGMRMNVDLLVRRLETACSTEREMEEIRCALRRLGPKQKGESEEVAQKRARLEATLENYYHLSDATAASFLRALMAVRAKTEVPAMDGSDQNYEALLKSILGDEF</sequence>
<dbReference type="Pfam" id="PF01527">
    <property type="entry name" value="HTH_Tnp_1"/>
    <property type="match status" value="1"/>
</dbReference>
<protein>
    <submittedName>
        <fullName evidence="2">Transposase</fullName>
    </submittedName>
</protein>
<dbReference type="EMBL" id="DWWA01000037">
    <property type="protein sequence ID" value="HJC72607.1"/>
    <property type="molecule type" value="Genomic_DNA"/>
</dbReference>
<dbReference type="GO" id="GO:0006313">
    <property type="term" value="P:DNA transposition"/>
    <property type="evidence" value="ECO:0007669"/>
    <property type="project" value="InterPro"/>
</dbReference>
<dbReference type="GO" id="GO:0004803">
    <property type="term" value="F:transposase activity"/>
    <property type="evidence" value="ECO:0007669"/>
    <property type="project" value="InterPro"/>
</dbReference>
<dbReference type="Proteomes" id="UP000823918">
    <property type="component" value="Unassembled WGS sequence"/>
</dbReference>
<proteinExistence type="predicted"/>
<dbReference type="InterPro" id="IPR009057">
    <property type="entry name" value="Homeodomain-like_sf"/>
</dbReference>
<feature type="region of interest" description="Disordered" evidence="1">
    <location>
        <begin position="24"/>
        <end position="61"/>
    </location>
</feature>
<reference evidence="2" key="1">
    <citation type="journal article" date="2021" name="PeerJ">
        <title>Extensive microbial diversity within the chicken gut microbiome revealed by metagenomics and culture.</title>
        <authorList>
            <person name="Gilroy R."/>
            <person name="Ravi A."/>
            <person name="Getino M."/>
            <person name="Pursley I."/>
            <person name="Horton D.L."/>
            <person name="Alikhan N.F."/>
            <person name="Baker D."/>
            <person name="Gharbi K."/>
            <person name="Hall N."/>
            <person name="Watson M."/>
            <person name="Adriaenssens E.M."/>
            <person name="Foster-Nyarko E."/>
            <person name="Jarju S."/>
            <person name="Secka A."/>
            <person name="Antonio M."/>
            <person name="Oren A."/>
            <person name="Chaudhuri R.R."/>
            <person name="La Ragione R."/>
            <person name="Hildebrand F."/>
            <person name="Pallen M.J."/>
        </authorList>
    </citation>
    <scope>NUCLEOTIDE SEQUENCE</scope>
    <source>
        <strain evidence="2">5933</strain>
    </source>
</reference>
<dbReference type="InterPro" id="IPR002514">
    <property type="entry name" value="Transposase_8"/>
</dbReference>
<dbReference type="Gene3D" id="1.10.10.10">
    <property type="entry name" value="Winged helix-like DNA-binding domain superfamily/Winged helix DNA-binding domain"/>
    <property type="match status" value="1"/>
</dbReference>
<evidence type="ECO:0000256" key="1">
    <source>
        <dbReference type="SAM" id="MobiDB-lite"/>
    </source>
</evidence>
<dbReference type="SUPFAM" id="SSF46689">
    <property type="entry name" value="Homeodomain-like"/>
    <property type="match status" value="1"/>
</dbReference>
<evidence type="ECO:0000313" key="2">
    <source>
        <dbReference type="EMBL" id="HJC72607.1"/>
    </source>
</evidence>
<dbReference type="AlphaFoldDB" id="A0A9D2Q4B6"/>
<name>A0A9D2Q4B6_9FIRM</name>
<feature type="compositionally biased region" description="Polar residues" evidence="1">
    <location>
        <begin position="27"/>
        <end position="41"/>
    </location>
</feature>
<gene>
    <name evidence="2" type="ORF">H9698_07425</name>
</gene>
<evidence type="ECO:0000313" key="3">
    <source>
        <dbReference type="Proteomes" id="UP000823918"/>
    </source>
</evidence>